<dbReference type="Proteomes" id="UP000410492">
    <property type="component" value="Unassembled WGS sequence"/>
</dbReference>
<keyword evidence="2" id="KW-1185">Reference proteome</keyword>
<protein>
    <submittedName>
        <fullName evidence="1">Uncharacterized protein</fullName>
    </submittedName>
</protein>
<accession>A0A653DE88</accession>
<proteinExistence type="predicted"/>
<sequence>MDLANEFKKLEEHFTKSVDAFNGRLKQAMNADKPEAPPRVHQVVVHLLLGLLSQHQDHKLAR</sequence>
<dbReference type="OrthoDB" id="364892at2759"/>
<dbReference type="EMBL" id="CAACVG010011245">
    <property type="protein sequence ID" value="VEN57667.1"/>
    <property type="molecule type" value="Genomic_DNA"/>
</dbReference>
<organism evidence="1 2">
    <name type="scientific">Callosobruchus maculatus</name>
    <name type="common">Southern cowpea weevil</name>
    <name type="synonym">Pulse bruchid</name>
    <dbReference type="NCBI Taxonomy" id="64391"/>
    <lineage>
        <taxon>Eukaryota</taxon>
        <taxon>Metazoa</taxon>
        <taxon>Ecdysozoa</taxon>
        <taxon>Arthropoda</taxon>
        <taxon>Hexapoda</taxon>
        <taxon>Insecta</taxon>
        <taxon>Pterygota</taxon>
        <taxon>Neoptera</taxon>
        <taxon>Endopterygota</taxon>
        <taxon>Coleoptera</taxon>
        <taxon>Polyphaga</taxon>
        <taxon>Cucujiformia</taxon>
        <taxon>Chrysomeloidea</taxon>
        <taxon>Chrysomelidae</taxon>
        <taxon>Bruchinae</taxon>
        <taxon>Bruchini</taxon>
        <taxon>Callosobruchus</taxon>
    </lineage>
</organism>
<gene>
    <name evidence="1" type="ORF">CALMAC_LOCUS16246</name>
</gene>
<reference evidence="1 2" key="1">
    <citation type="submission" date="2019-01" db="EMBL/GenBank/DDBJ databases">
        <authorList>
            <person name="Sayadi A."/>
        </authorList>
    </citation>
    <scope>NUCLEOTIDE SEQUENCE [LARGE SCALE GENOMIC DNA]</scope>
</reference>
<dbReference type="AlphaFoldDB" id="A0A653DE88"/>
<evidence type="ECO:0000313" key="1">
    <source>
        <dbReference type="EMBL" id="VEN57667.1"/>
    </source>
</evidence>
<name>A0A653DE88_CALMS</name>
<feature type="non-terminal residue" evidence="1">
    <location>
        <position position="62"/>
    </location>
</feature>
<evidence type="ECO:0000313" key="2">
    <source>
        <dbReference type="Proteomes" id="UP000410492"/>
    </source>
</evidence>